<proteinExistence type="inferred from homology"/>
<dbReference type="InterPro" id="IPR032816">
    <property type="entry name" value="VTT_dom"/>
</dbReference>
<feature type="transmembrane region" description="Helical" evidence="7">
    <location>
        <begin position="157"/>
        <end position="177"/>
    </location>
</feature>
<dbReference type="EMBL" id="BONR01000003">
    <property type="protein sequence ID" value="GIG54795.1"/>
    <property type="molecule type" value="Genomic_DNA"/>
</dbReference>
<evidence type="ECO:0000256" key="8">
    <source>
        <dbReference type="SAM" id="MobiDB-lite"/>
    </source>
</evidence>
<evidence type="ECO:0000259" key="9">
    <source>
        <dbReference type="Pfam" id="PF09335"/>
    </source>
</evidence>
<dbReference type="Pfam" id="PF09335">
    <property type="entry name" value="VTT_dom"/>
    <property type="match status" value="1"/>
</dbReference>
<dbReference type="PANTHER" id="PTHR30353:SF0">
    <property type="entry name" value="TRANSMEMBRANE PROTEIN"/>
    <property type="match status" value="1"/>
</dbReference>
<gene>
    <name evidence="10" type="ORF">Dac01nite_15470</name>
</gene>
<dbReference type="Proteomes" id="UP000652354">
    <property type="component" value="Unassembled WGS sequence"/>
</dbReference>
<feature type="region of interest" description="Disordered" evidence="8">
    <location>
        <begin position="223"/>
        <end position="286"/>
    </location>
</feature>
<sequence length="286" mass="31732">MSDRTFTDWILHFSSTVEEWVLELSESLWIYPGVFGVSLVDGVFPVVPSESVIIAVSTASYQTGSPILVLIFLCAAVGAWCGDQLAYAIGARFDVRQWRLFRRSRARRALDVAETQLERRGTTYIIAARFIPMGRVLVNLTAGALRYPHRRFMGVDALAVSIWAAWSVAVGTVAGAIFPEDNLVLSIIVGVVAGVVLGMLVDRILGWIGFESPELPDLAGDIQESMTPEERARADELERQRLARREERVERREERRGRTGPATIGGRRREQGDADGDADDEALDRD</sequence>
<feature type="compositionally biased region" description="Basic and acidic residues" evidence="8">
    <location>
        <begin position="228"/>
        <end position="257"/>
    </location>
</feature>
<comment type="caution">
    <text evidence="10">The sequence shown here is derived from an EMBL/GenBank/DDBJ whole genome shotgun (WGS) entry which is preliminary data.</text>
</comment>
<evidence type="ECO:0000256" key="1">
    <source>
        <dbReference type="ARBA" id="ARBA00004651"/>
    </source>
</evidence>
<feature type="transmembrane region" description="Helical" evidence="7">
    <location>
        <begin position="183"/>
        <end position="201"/>
    </location>
</feature>
<protein>
    <recommendedName>
        <fullName evidence="9">VTT domain-containing protein</fullName>
    </recommendedName>
</protein>
<dbReference type="RefSeq" id="WP_203655487.1">
    <property type="nucleotide sequence ID" value="NZ_BONR01000003.1"/>
</dbReference>
<evidence type="ECO:0000256" key="5">
    <source>
        <dbReference type="ARBA" id="ARBA00022989"/>
    </source>
</evidence>
<dbReference type="PANTHER" id="PTHR30353">
    <property type="entry name" value="INNER MEMBRANE PROTEIN DEDA-RELATED"/>
    <property type="match status" value="1"/>
</dbReference>
<reference evidence="10" key="1">
    <citation type="submission" date="2021-01" db="EMBL/GenBank/DDBJ databases">
        <title>Whole genome shotgun sequence of Demequina activiva NBRC 110675.</title>
        <authorList>
            <person name="Komaki H."/>
            <person name="Tamura T."/>
        </authorList>
    </citation>
    <scope>NUCLEOTIDE SEQUENCE</scope>
    <source>
        <strain evidence="10">NBRC 110675</strain>
    </source>
</reference>
<comment type="subcellular location">
    <subcellularLocation>
        <location evidence="1 7">Cell membrane</location>
        <topology evidence="1 7">Multi-pass membrane protein</topology>
    </subcellularLocation>
</comment>
<keyword evidence="5 7" id="KW-1133">Transmembrane helix</keyword>
<accession>A0A919Q1Y6</accession>
<organism evidence="10 11">
    <name type="scientific">Demequina activiva</name>
    <dbReference type="NCBI Taxonomy" id="1582364"/>
    <lineage>
        <taxon>Bacteria</taxon>
        <taxon>Bacillati</taxon>
        <taxon>Actinomycetota</taxon>
        <taxon>Actinomycetes</taxon>
        <taxon>Micrococcales</taxon>
        <taxon>Demequinaceae</taxon>
        <taxon>Demequina</taxon>
    </lineage>
</organism>
<dbReference type="AlphaFoldDB" id="A0A919Q1Y6"/>
<comment type="similarity">
    <text evidence="2 7">Belongs to the DedA family.</text>
</comment>
<keyword evidence="4 7" id="KW-0812">Transmembrane</keyword>
<evidence type="ECO:0000256" key="4">
    <source>
        <dbReference type="ARBA" id="ARBA00022692"/>
    </source>
</evidence>
<dbReference type="GO" id="GO:0005886">
    <property type="term" value="C:plasma membrane"/>
    <property type="evidence" value="ECO:0007669"/>
    <property type="project" value="UniProtKB-SubCell"/>
</dbReference>
<evidence type="ECO:0000256" key="6">
    <source>
        <dbReference type="ARBA" id="ARBA00023136"/>
    </source>
</evidence>
<name>A0A919Q1Y6_9MICO</name>
<feature type="domain" description="VTT" evidence="9">
    <location>
        <begin position="48"/>
        <end position="171"/>
    </location>
</feature>
<dbReference type="InterPro" id="IPR032818">
    <property type="entry name" value="DedA-like"/>
</dbReference>
<feature type="transmembrane region" description="Helical" evidence="7">
    <location>
        <begin position="67"/>
        <end position="89"/>
    </location>
</feature>
<comment type="caution">
    <text evidence="7">Lacks conserved residue(s) required for the propagation of feature annotation.</text>
</comment>
<feature type="compositionally biased region" description="Acidic residues" evidence="8">
    <location>
        <begin position="273"/>
        <end position="286"/>
    </location>
</feature>
<evidence type="ECO:0000256" key="7">
    <source>
        <dbReference type="RuleBase" id="RU367016"/>
    </source>
</evidence>
<evidence type="ECO:0000313" key="10">
    <source>
        <dbReference type="EMBL" id="GIG54795.1"/>
    </source>
</evidence>
<keyword evidence="3 7" id="KW-1003">Cell membrane</keyword>
<keyword evidence="11" id="KW-1185">Reference proteome</keyword>
<evidence type="ECO:0000313" key="11">
    <source>
        <dbReference type="Proteomes" id="UP000652354"/>
    </source>
</evidence>
<keyword evidence="6 7" id="KW-0472">Membrane</keyword>
<evidence type="ECO:0000256" key="2">
    <source>
        <dbReference type="ARBA" id="ARBA00010792"/>
    </source>
</evidence>
<evidence type="ECO:0000256" key="3">
    <source>
        <dbReference type="ARBA" id="ARBA00022475"/>
    </source>
</evidence>